<comment type="caution">
    <text evidence="2">The sequence shown here is derived from an EMBL/GenBank/DDBJ whole genome shotgun (WGS) entry which is preliminary data.</text>
</comment>
<accession>A0A834ZF93</accession>
<organism evidence="2 3">
    <name type="scientific">Tetracentron sinense</name>
    <name type="common">Spur-leaf</name>
    <dbReference type="NCBI Taxonomy" id="13715"/>
    <lineage>
        <taxon>Eukaryota</taxon>
        <taxon>Viridiplantae</taxon>
        <taxon>Streptophyta</taxon>
        <taxon>Embryophyta</taxon>
        <taxon>Tracheophyta</taxon>
        <taxon>Spermatophyta</taxon>
        <taxon>Magnoliopsida</taxon>
        <taxon>Trochodendrales</taxon>
        <taxon>Trochodendraceae</taxon>
        <taxon>Tetracentron</taxon>
    </lineage>
</organism>
<dbReference type="EMBL" id="JABCRI010000005">
    <property type="protein sequence ID" value="KAF8406269.1"/>
    <property type="molecule type" value="Genomic_DNA"/>
</dbReference>
<feature type="compositionally biased region" description="Basic and acidic residues" evidence="1">
    <location>
        <begin position="108"/>
        <end position="122"/>
    </location>
</feature>
<evidence type="ECO:0000313" key="3">
    <source>
        <dbReference type="Proteomes" id="UP000655225"/>
    </source>
</evidence>
<name>A0A834ZF93_TETSI</name>
<dbReference type="OrthoDB" id="1572185at2759"/>
<evidence type="ECO:0000313" key="2">
    <source>
        <dbReference type="EMBL" id="KAF8406269.1"/>
    </source>
</evidence>
<evidence type="ECO:0000256" key="1">
    <source>
        <dbReference type="SAM" id="MobiDB-lite"/>
    </source>
</evidence>
<protein>
    <submittedName>
        <fullName evidence="2">Uncharacterized protein</fullName>
    </submittedName>
</protein>
<sequence length="151" mass="16835">MQEANTARVMMGTEGIVMHDTQNSSEAMRLSHICRISTQLACVASKSEKAYKIVLDTIEELFIKVSDQSRNENDDIDEFPTMTSKQQDDFGIGKSSQSLLLDPNISQTKDRKKNEKAKEKITKNITKTTLGEKEGSHRGFMNGNGASWSTT</sequence>
<keyword evidence="3" id="KW-1185">Reference proteome</keyword>
<gene>
    <name evidence="2" type="ORF">HHK36_008354</name>
</gene>
<reference evidence="2 3" key="1">
    <citation type="submission" date="2020-04" db="EMBL/GenBank/DDBJ databases">
        <title>Plant Genome Project.</title>
        <authorList>
            <person name="Zhang R.-G."/>
        </authorList>
    </citation>
    <scope>NUCLEOTIDE SEQUENCE [LARGE SCALE GENOMIC DNA]</scope>
    <source>
        <strain evidence="2">YNK0</strain>
        <tissue evidence="2">Leaf</tissue>
    </source>
</reference>
<proteinExistence type="predicted"/>
<feature type="region of interest" description="Disordered" evidence="1">
    <location>
        <begin position="72"/>
        <end position="151"/>
    </location>
</feature>
<feature type="compositionally biased region" description="Polar residues" evidence="1">
    <location>
        <begin position="94"/>
        <end position="107"/>
    </location>
</feature>
<dbReference type="Proteomes" id="UP000655225">
    <property type="component" value="Unassembled WGS sequence"/>
</dbReference>
<dbReference type="AlphaFoldDB" id="A0A834ZF93"/>